<dbReference type="PANTHER" id="PTHR30576:SF8">
    <property type="entry name" value="UNDECAPRENYL-PHOSPHATE GALACTOSE PHOSPHOTRANSFERASE"/>
    <property type="match status" value="1"/>
</dbReference>
<feature type="domain" description="Bacterial sugar transferase" evidence="2">
    <location>
        <begin position="2"/>
        <end position="176"/>
    </location>
</feature>
<dbReference type="Pfam" id="PF02397">
    <property type="entry name" value="Bac_transf"/>
    <property type="match status" value="1"/>
</dbReference>
<dbReference type="GO" id="GO:0016780">
    <property type="term" value="F:phosphotransferase activity, for other substituted phosphate groups"/>
    <property type="evidence" value="ECO:0007669"/>
    <property type="project" value="TreeGrafter"/>
</dbReference>
<reference evidence="3" key="1">
    <citation type="submission" date="2020-05" db="EMBL/GenBank/DDBJ databases">
        <authorList>
            <person name="Chiriac C."/>
            <person name="Salcher M."/>
            <person name="Ghai R."/>
            <person name="Kavagutti S V."/>
        </authorList>
    </citation>
    <scope>NUCLEOTIDE SEQUENCE</scope>
</reference>
<feature type="region of interest" description="Disordered" evidence="1">
    <location>
        <begin position="183"/>
        <end position="205"/>
    </location>
</feature>
<feature type="compositionally biased region" description="Basic and acidic residues" evidence="1">
    <location>
        <begin position="190"/>
        <end position="205"/>
    </location>
</feature>
<sequence>MKRWTDLFLTIGAFPLVVPIALVVALAVRVGHGSPVLFRHERLGHRGEPFEVLKFRTMTDARDENGTLLPDEQRLTRLGRWLRATSLDELPELWNVLRGEMSLVGPRPLPTAYLARYTAQEARRHEVRPGLTGWAQVNGRNALGWDDRLALDVWYVEHRTLRLDLRILWRTVAVVARRDGISGGGTDTMTELRPDHGARSARLDP</sequence>
<proteinExistence type="predicted"/>
<protein>
    <submittedName>
        <fullName evidence="3">Unannotated protein</fullName>
    </submittedName>
</protein>
<gene>
    <name evidence="3" type="ORF">UFOPK3967_02106</name>
</gene>
<evidence type="ECO:0000259" key="2">
    <source>
        <dbReference type="Pfam" id="PF02397"/>
    </source>
</evidence>
<organism evidence="3">
    <name type="scientific">freshwater metagenome</name>
    <dbReference type="NCBI Taxonomy" id="449393"/>
    <lineage>
        <taxon>unclassified sequences</taxon>
        <taxon>metagenomes</taxon>
        <taxon>ecological metagenomes</taxon>
    </lineage>
</organism>
<evidence type="ECO:0000256" key="1">
    <source>
        <dbReference type="SAM" id="MobiDB-lite"/>
    </source>
</evidence>
<dbReference type="AlphaFoldDB" id="A0A6J7Q2X2"/>
<accession>A0A6J7Q2X2</accession>
<dbReference type="PANTHER" id="PTHR30576">
    <property type="entry name" value="COLANIC BIOSYNTHESIS UDP-GLUCOSE LIPID CARRIER TRANSFERASE"/>
    <property type="match status" value="1"/>
</dbReference>
<dbReference type="EMBL" id="CAFBOS010000147">
    <property type="protein sequence ID" value="CAB5008584.1"/>
    <property type="molecule type" value="Genomic_DNA"/>
</dbReference>
<name>A0A6J7Q2X2_9ZZZZ</name>
<evidence type="ECO:0000313" key="3">
    <source>
        <dbReference type="EMBL" id="CAB5008584.1"/>
    </source>
</evidence>
<dbReference type="InterPro" id="IPR003362">
    <property type="entry name" value="Bact_transf"/>
</dbReference>